<dbReference type="EMBL" id="LLXH01004742">
    <property type="protein sequence ID" value="PKC53055.1"/>
    <property type="molecule type" value="Genomic_DNA"/>
</dbReference>
<protein>
    <submittedName>
        <fullName evidence="1">Uncharacterized protein</fullName>
    </submittedName>
</protein>
<name>A0A2N0QPS2_9GLOM</name>
<dbReference type="VEuPathDB" id="FungiDB:FUN_018626"/>
<dbReference type="VEuPathDB" id="FungiDB:RhiirFUN_025149"/>
<accession>A0A2N0QPS2</accession>
<sequence length="105" mass="11959">MGAEYICQYLSDEGIVCGGGSTRPEGCSIHWKRCQRSLCKQNGCIRPTASKYGYCNWHVSKCYLKANYHQKKMDKMFRDGQTPEALEQALDKMLQQVKLSLESCP</sequence>
<dbReference type="Proteomes" id="UP000232688">
    <property type="component" value="Unassembled WGS sequence"/>
</dbReference>
<organism evidence="1 2">
    <name type="scientific">Rhizophagus irregularis</name>
    <dbReference type="NCBI Taxonomy" id="588596"/>
    <lineage>
        <taxon>Eukaryota</taxon>
        <taxon>Fungi</taxon>
        <taxon>Fungi incertae sedis</taxon>
        <taxon>Mucoromycota</taxon>
        <taxon>Glomeromycotina</taxon>
        <taxon>Glomeromycetes</taxon>
        <taxon>Glomerales</taxon>
        <taxon>Glomeraceae</taxon>
        <taxon>Rhizophagus</taxon>
    </lineage>
</organism>
<dbReference type="AlphaFoldDB" id="A0A2N0QPS2"/>
<proteinExistence type="predicted"/>
<reference evidence="1 2" key="2">
    <citation type="submission" date="2017-10" db="EMBL/GenBank/DDBJ databases">
        <title>Genome analyses suggest a sexual origin of heterokaryosis in a supposedly ancient asexual fungus.</title>
        <authorList>
            <person name="Corradi N."/>
            <person name="Sedzielewska K."/>
            <person name="Noel J."/>
            <person name="Charron P."/>
            <person name="Farinelli L."/>
            <person name="Marton T."/>
            <person name="Kruger M."/>
            <person name="Pelin A."/>
            <person name="Brachmann A."/>
            <person name="Corradi N."/>
        </authorList>
    </citation>
    <scope>NUCLEOTIDE SEQUENCE [LARGE SCALE GENOMIC DNA]</scope>
    <source>
        <strain evidence="1 2">A1</strain>
    </source>
</reference>
<reference evidence="1 2" key="1">
    <citation type="submission" date="2017-10" db="EMBL/GenBank/DDBJ databases">
        <title>Extensive intraspecific genome diversity in a model arbuscular mycorrhizal fungus.</title>
        <authorList>
            <person name="Chen E.C.H."/>
            <person name="Morin E."/>
            <person name="Baudet D."/>
            <person name="Noel J."/>
            <person name="Ndikumana S."/>
            <person name="Charron P."/>
            <person name="St-Onge C."/>
            <person name="Giorgi J."/>
            <person name="Grigoriev I.V."/>
            <person name="Roux C."/>
            <person name="Martin F.M."/>
            <person name="Corradi N."/>
        </authorList>
    </citation>
    <scope>NUCLEOTIDE SEQUENCE [LARGE SCALE GENOMIC DNA]</scope>
    <source>
        <strain evidence="1 2">A1</strain>
    </source>
</reference>
<evidence type="ECO:0000313" key="2">
    <source>
        <dbReference type="Proteomes" id="UP000232688"/>
    </source>
</evidence>
<dbReference type="VEuPathDB" id="FungiDB:RhiirA1_480126"/>
<gene>
    <name evidence="1" type="ORF">RhiirA1_480126</name>
</gene>
<comment type="caution">
    <text evidence="1">The sequence shown here is derived from an EMBL/GenBank/DDBJ whole genome shotgun (WGS) entry which is preliminary data.</text>
</comment>
<evidence type="ECO:0000313" key="1">
    <source>
        <dbReference type="EMBL" id="PKC53055.1"/>
    </source>
</evidence>